<feature type="non-terminal residue" evidence="1">
    <location>
        <position position="1"/>
    </location>
</feature>
<evidence type="ECO:0000313" key="1">
    <source>
        <dbReference type="EMBL" id="GAG38340.1"/>
    </source>
</evidence>
<dbReference type="Gene3D" id="2.40.420.20">
    <property type="match status" value="1"/>
</dbReference>
<protein>
    <recommendedName>
        <fullName evidence="2">RND efflux pump membrane fusion protein barrel-sandwich domain-containing protein</fullName>
    </recommendedName>
</protein>
<dbReference type="GO" id="GO:0015562">
    <property type="term" value="F:efflux transmembrane transporter activity"/>
    <property type="evidence" value="ECO:0007669"/>
    <property type="project" value="TreeGrafter"/>
</dbReference>
<name>X0X5M1_9ZZZZ</name>
<dbReference type="EMBL" id="BARS01041999">
    <property type="protein sequence ID" value="GAG38340.1"/>
    <property type="molecule type" value="Genomic_DNA"/>
</dbReference>
<dbReference type="AlphaFoldDB" id="X0X5M1"/>
<proteinExistence type="predicted"/>
<reference evidence="1" key="1">
    <citation type="journal article" date="2014" name="Front. Microbiol.">
        <title>High frequency of phylogenetically diverse reductive dehalogenase-homologous genes in deep subseafloor sedimentary metagenomes.</title>
        <authorList>
            <person name="Kawai M."/>
            <person name="Futagami T."/>
            <person name="Toyoda A."/>
            <person name="Takaki Y."/>
            <person name="Nishi S."/>
            <person name="Hori S."/>
            <person name="Arai W."/>
            <person name="Tsubouchi T."/>
            <person name="Morono Y."/>
            <person name="Uchiyama I."/>
            <person name="Ito T."/>
            <person name="Fujiyama A."/>
            <person name="Inagaki F."/>
            <person name="Takami H."/>
        </authorList>
    </citation>
    <scope>NUCLEOTIDE SEQUENCE</scope>
    <source>
        <strain evidence="1">Expedition CK06-06</strain>
    </source>
</reference>
<sequence>EVGITMDGEHTYLRPGMTASVDIVIDTLKDVVFVPIVSIFEYEHKYYCYCMEGSEYVKKEVKLGRSTNENVVVREGIKEGEKITLFEPSIK</sequence>
<dbReference type="GO" id="GO:1990281">
    <property type="term" value="C:efflux pump complex"/>
    <property type="evidence" value="ECO:0007669"/>
    <property type="project" value="TreeGrafter"/>
</dbReference>
<comment type="caution">
    <text evidence="1">The sequence shown here is derived from an EMBL/GenBank/DDBJ whole genome shotgun (WGS) entry which is preliminary data.</text>
</comment>
<accession>X0X5M1</accession>
<evidence type="ECO:0008006" key="2">
    <source>
        <dbReference type="Google" id="ProtNLM"/>
    </source>
</evidence>
<gene>
    <name evidence="1" type="ORF">S01H1_63781</name>
</gene>
<dbReference type="PANTHER" id="PTHR30469:SF20">
    <property type="entry name" value="EFFLUX RND TRANSPORTER PERIPLASMIC ADAPTOR SUBUNIT"/>
    <property type="match status" value="1"/>
</dbReference>
<dbReference type="PANTHER" id="PTHR30469">
    <property type="entry name" value="MULTIDRUG RESISTANCE PROTEIN MDTA"/>
    <property type="match status" value="1"/>
</dbReference>
<organism evidence="1">
    <name type="scientific">marine sediment metagenome</name>
    <dbReference type="NCBI Taxonomy" id="412755"/>
    <lineage>
        <taxon>unclassified sequences</taxon>
        <taxon>metagenomes</taxon>
        <taxon>ecological metagenomes</taxon>
    </lineage>
</organism>